<feature type="region of interest" description="Disordered" evidence="5">
    <location>
        <begin position="365"/>
        <end position="492"/>
    </location>
</feature>
<dbReference type="GO" id="GO:0046872">
    <property type="term" value="F:metal ion binding"/>
    <property type="evidence" value="ECO:0007669"/>
    <property type="project" value="UniProtKB-KW"/>
</dbReference>
<keyword evidence="4" id="KW-0411">Iron-sulfur</keyword>
<dbReference type="Pfam" id="PF01077">
    <property type="entry name" value="NIR_SIR"/>
    <property type="match status" value="1"/>
</dbReference>
<feature type="domain" description="Nitrite/Sulfite reductase ferredoxin-like" evidence="7">
    <location>
        <begin position="14"/>
        <end position="68"/>
    </location>
</feature>
<dbReference type="InterPro" id="IPR006067">
    <property type="entry name" value="NO2/SO3_Rdtase_4Fe4S_dom"/>
</dbReference>
<feature type="compositionally biased region" description="Low complexity" evidence="5">
    <location>
        <begin position="221"/>
        <end position="237"/>
    </location>
</feature>
<feature type="compositionally biased region" description="Low complexity" evidence="5">
    <location>
        <begin position="365"/>
        <end position="382"/>
    </location>
</feature>
<proteinExistence type="predicted"/>
<accession>A0A4V0P2H8</accession>
<feature type="region of interest" description="Disordered" evidence="5">
    <location>
        <begin position="221"/>
        <end position="352"/>
    </location>
</feature>
<reference evidence="8 9" key="1">
    <citation type="submission" date="2018-12" db="EMBL/GenBank/DDBJ databases">
        <title>Rubrispira sanarue gen. nov., sp., nov., a member of the order Silvanigrellales, isolated from a brackish lake in Hamamatsu Japan.</title>
        <authorList>
            <person name="Maejima Y."/>
            <person name="Iino T."/>
            <person name="Muraguchi Y."/>
            <person name="Fukuda K."/>
            <person name="Nojiri H."/>
            <person name="Ohkuma M."/>
            <person name="Moriuchi R."/>
            <person name="Dohra H."/>
            <person name="Kimbara K."/>
            <person name="Shintani M."/>
        </authorList>
    </citation>
    <scope>NUCLEOTIDE SEQUENCE [LARGE SCALE GENOMIC DNA]</scope>
    <source>
        <strain evidence="8 9">RF1110005</strain>
    </source>
</reference>
<evidence type="ECO:0008006" key="10">
    <source>
        <dbReference type="Google" id="ProtNLM"/>
    </source>
</evidence>
<dbReference type="Gene3D" id="3.30.413.10">
    <property type="entry name" value="Sulfite Reductase Hemoprotein, domain 1"/>
    <property type="match status" value="1"/>
</dbReference>
<dbReference type="KEGG" id="sbf:JCM31447_17200"/>
<evidence type="ECO:0000256" key="4">
    <source>
        <dbReference type="ARBA" id="ARBA00023014"/>
    </source>
</evidence>
<dbReference type="OrthoDB" id="5296597at2"/>
<keyword evidence="3" id="KW-0408">Iron</keyword>
<dbReference type="AlphaFoldDB" id="A0A4V0P2H8"/>
<evidence type="ECO:0000256" key="2">
    <source>
        <dbReference type="ARBA" id="ARBA00022723"/>
    </source>
</evidence>
<evidence type="ECO:0000313" key="9">
    <source>
        <dbReference type="Proteomes" id="UP000291236"/>
    </source>
</evidence>
<dbReference type="RefSeq" id="WP_130608797.1">
    <property type="nucleotide sequence ID" value="NZ_AP019368.1"/>
</dbReference>
<protein>
    <recommendedName>
        <fullName evidence="10">Nitrite/sulphite reductase 4Fe-4S domain-containing protein</fullName>
    </recommendedName>
</protein>
<dbReference type="EMBL" id="AP019368">
    <property type="protein sequence ID" value="BBH53277.1"/>
    <property type="molecule type" value="Genomic_DNA"/>
</dbReference>
<dbReference type="PANTHER" id="PTHR11493">
    <property type="entry name" value="SULFITE REDUCTASE [NADPH] SUBUNIT BETA-RELATED"/>
    <property type="match status" value="1"/>
</dbReference>
<sequence length="576" mass="59447">MASEQFELKNGNLFVLAEAAGGVYNGGQLRLICEVAEDVSAFLKVTEDQRIGFTVPKEKVADIQARLSKSGILVKHYRSFSTLSPKACLGELCPKCEQDALGDAIEISPFLNEKFKSTFSTLNIGMNGCATACVASATDEVHIVGDKDGYKIYIGGRACEPPQVAQLAVEKVPRKKIGLAIADILDVYSKNKQDEEKIVDVLARIGMEAFASVLTKHVGGEAEASAGEGEMPAEGGETPPIEAVPAEGEVSPVADTPAEGAEVPLAESPGGEAPITDGEAPAEMASEVPTEAEAAPADAPPVEGEAPAAEVPTEIPAEGAETPPVEAAPAEGEAAVAEMPEGGAEVPPAEAPGEEAPIADAAAPTEMAGEAPAEAPMEAPAEGEAEMKEGDAPVEMSAEGEAPPEEATVETPVEEASAPAEMKELEIVDDTAEGGGDAAPGPVDAPAPEPIDHGMEDSESAAGSEAAAASGEDMGEAGLDGGPLPETTLRNSRKTRIQIRGAHLSITLGDGSDFMVPFKSFEEGRIIEMEIEDENFIIETIDGKLCVKSGEFEMHIPLTHGTTSEFEEDEVAATAA</sequence>
<dbReference type="Proteomes" id="UP000291236">
    <property type="component" value="Chromosome"/>
</dbReference>
<keyword evidence="2" id="KW-0479">Metal-binding</keyword>
<evidence type="ECO:0000256" key="5">
    <source>
        <dbReference type="SAM" id="MobiDB-lite"/>
    </source>
</evidence>
<dbReference type="InterPro" id="IPR045854">
    <property type="entry name" value="NO2/SO3_Rdtase_4Fe4S_sf"/>
</dbReference>
<evidence type="ECO:0000256" key="3">
    <source>
        <dbReference type="ARBA" id="ARBA00023004"/>
    </source>
</evidence>
<feature type="compositionally biased region" description="Low complexity" evidence="5">
    <location>
        <begin position="409"/>
        <end position="418"/>
    </location>
</feature>
<evidence type="ECO:0000259" key="7">
    <source>
        <dbReference type="Pfam" id="PF03460"/>
    </source>
</evidence>
<evidence type="ECO:0000256" key="1">
    <source>
        <dbReference type="ARBA" id="ARBA00022485"/>
    </source>
</evidence>
<keyword evidence="9" id="KW-1185">Reference proteome</keyword>
<dbReference type="SUPFAM" id="SSF56014">
    <property type="entry name" value="Nitrite and sulphite reductase 4Fe-4S domain-like"/>
    <property type="match status" value="1"/>
</dbReference>
<dbReference type="GO" id="GO:0051539">
    <property type="term" value="F:4 iron, 4 sulfur cluster binding"/>
    <property type="evidence" value="ECO:0007669"/>
    <property type="project" value="UniProtKB-KW"/>
</dbReference>
<dbReference type="InterPro" id="IPR005117">
    <property type="entry name" value="NiRdtase/SiRdtase_haem-b_fer"/>
</dbReference>
<feature type="compositionally biased region" description="Low complexity" evidence="5">
    <location>
        <begin position="285"/>
        <end position="348"/>
    </location>
</feature>
<dbReference type="Pfam" id="PF03460">
    <property type="entry name" value="NIR_SIR_ferr"/>
    <property type="match status" value="1"/>
</dbReference>
<feature type="domain" description="Nitrite/sulphite reductase 4Fe-4S" evidence="6">
    <location>
        <begin position="93"/>
        <end position="219"/>
    </location>
</feature>
<feature type="compositionally biased region" description="Low complexity" evidence="5">
    <location>
        <begin position="460"/>
        <end position="472"/>
    </location>
</feature>
<evidence type="ECO:0000259" key="6">
    <source>
        <dbReference type="Pfam" id="PF01077"/>
    </source>
</evidence>
<dbReference type="PANTHER" id="PTHR11493:SF54">
    <property type="entry name" value="ANAEROBIC SULFITE REDUCTASE SUBUNIT C"/>
    <property type="match status" value="1"/>
</dbReference>
<dbReference type="GO" id="GO:0016491">
    <property type="term" value="F:oxidoreductase activity"/>
    <property type="evidence" value="ECO:0007669"/>
    <property type="project" value="InterPro"/>
</dbReference>
<dbReference type="InterPro" id="IPR045169">
    <property type="entry name" value="NO2/SO3_Rdtase_4Fe4S_prot"/>
</dbReference>
<organism evidence="8 9">
    <name type="scientific">Fluviispira sanaruensis</name>
    <dbReference type="NCBI Taxonomy" id="2493639"/>
    <lineage>
        <taxon>Bacteria</taxon>
        <taxon>Pseudomonadati</taxon>
        <taxon>Bdellovibrionota</taxon>
        <taxon>Oligoflexia</taxon>
        <taxon>Silvanigrellales</taxon>
        <taxon>Silvanigrellaceae</taxon>
        <taxon>Fluviispira</taxon>
    </lineage>
</organism>
<keyword evidence="1" id="KW-0004">4Fe-4S</keyword>
<name>A0A4V0P2H8_FLUSA</name>
<evidence type="ECO:0000313" key="8">
    <source>
        <dbReference type="EMBL" id="BBH53277.1"/>
    </source>
</evidence>
<gene>
    <name evidence="8" type="ORF">JCM31447_17200</name>
</gene>
<dbReference type="GO" id="GO:0020037">
    <property type="term" value="F:heme binding"/>
    <property type="evidence" value="ECO:0007669"/>
    <property type="project" value="InterPro"/>
</dbReference>